<dbReference type="GO" id="GO:0015035">
    <property type="term" value="F:protein-disulfide reductase activity"/>
    <property type="evidence" value="ECO:0007669"/>
    <property type="project" value="InterPro"/>
</dbReference>
<dbReference type="Pfam" id="PF04134">
    <property type="entry name" value="DCC1-like"/>
    <property type="match status" value="1"/>
</dbReference>
<dbReference type="OrthoDB" id="410458at2759"/>
<dbReference type="PANTHER" id="PTHR33639:SF2">
    <property type="entry name" value="DUF393 DOMAIN-CONTAINING PROTEIN"/>
    <property type="match status" value="1"/>
</dbReference>
<gene>
    <name evidence="2" type="ORF">TrRE_jg3681</name>
</gene>
<proteinExistence type="predicted"/>
<organism evidence="2 3">
    <name type="scientific">Triparma retinervis</name>
    <dbReference type="NCBI Taxonomy" id="2557542"/>
    <lineage>
        <taxon>Eukaryota</taxon>
        <taxon>Sar</taxon>
        <taxon>Stramenopiles</taxon>
        <taxon>Ochrophyta</taxon>
        <taxon>Bolidophyceae</taxon>
        <taxon>Parmales</taxon>
        <taxon>Triparmaceae</taxon>
        <taxon>Triparma</taxon>
    </lineage>
</organism>
<keyword evidence="3" id="KW-1185">Reference proteome</keyword>
<evidence type="ECO:0008006" key="4">
    <source>
        <dbReference type="Google" id="ProtNLM"/>
    </source>
</evidence>
<feature type="compositionally biased region" description="Polar residues" evidence="1">
    <location>
        <begin position="7"/>
        <end position="20"/>
    </location>
</feature>
<reference evidence="2" key="1">
    <citation type="submission" date="2022-07" db="EMBL/GenBank/DDBJ databases">
        <title>Genome analysis of Parmales, a sister group of diatoms, reveals the evolutionary specialization of diatoms from phago-mixotrophs to photoautotrophs.</title>
        <authorList>
            <person name="Ban H."/>
            <person name="Sato S."/>
            <person name="Yoshikawa S."/>
            <person name="Kazumasa Y."/>
            <person name="Nakamura Y."/>
            <person name="Ichinomiya M."/>
            <person name="Saitoh K."/>
            <person name="Sato N."/>
            <person name="Blanc-Mathieu R."/>
            <person name="Endo H."/>
            <person name="Kuwata A."/>
            <person name="Ogata H."/>
        </authorList>
    </citation>
    <scope>NUCLEOTIDE SEQUENCE</scope>
</reference>
<evidence type="ECO:0000313" key="2">
    <source>
        <dbReference type="EMBL" id="GMH46948.1"/>
    </source>
</evidence>
<feature type="region of interest" description="Disordered" evidence="1">
    <location>
        <begin position="1"/>
        <end position="20"/>
    </location>
</feature>
<dbReference type="AlphaFoldDB" id="A0A9W7DQE1"/>
<name>A0A9W7DQE1_9STRA</name>
<dbReference type="EMBL" id="BRXZ01001820">
    <property type="protein sequence ID" value="GMH46948.1"/>
    <property type="molecule type" value="Genomic_DNA"/>
</dbReference>
<dbReference type="PANTHER" id="PTHR33639">
    <property type="entry name" value="THIOL-DISULFIDE OXIDOREDUCTASE DCC"/>
    <property type="match status" value="1"/>
</dbReference>
<evidence type="ECO:0000256" key="1">
    <source>
        <dbReference type="SAM" id="MobiDB-lite"/>
    </source>
</evidence>
<dbReference type="InterPro" id="IPR052927">
    <property type="entry name" value="DCC_oxidoreductase"/>
</dbReference>
<dbReference type="InterPro" id="IPR007263">
    <property type="entry name" value="DCC1-like"/>
</dbReference>
<dbReference type="Proteomes" id="UP001165082">
    <property type="component" value="Unassembled WGS sequence"/>
</dbReference>
<protein>
    <recommendedName>
        <fullName evidence="4">Thiol-disulfide oxidoreductase DCC</fullName>
    </recommendedName>
</protein>
<accession>A0A9W7DQE1</accession>
<evidence type="ECO:0000313" key="3">
    <source>
        <dbReference type="Proteomes" id="UP001165082"/>
    </source>
</evidence>
<comment type="caution">
    <text evidence="2">The sequence shown here is derived from an EMBL/GenBank/DDBJ whole genome shotgun (WGS) entry which is preliminary data.</text>
</comment>
<sequence>MHIMSPKASSVRCSATDSPSLSSNYDNVILYDGVCNFCNAWVDILLQIDTKKRFRFAALQSDTGKKCLEGVGKERDDISSVMLIKSRGGGSLEGYEKSDCIVEVVKELGIPGTGFVASTLAAAMPRPVKDGLYDTVARNRYNFMGKRTTFERINAGAEDGRFLND</sequence>